<dbReference type="RefSeq" id="WP_239893479.1">
    <property type="nucleotide sequence ID" value="NZ_JAJAXM010000003.1"/>
</dbReference>
<dbReference type="Pfam" id="PF00198">
    <property type="entry name" value="2-oxoacid_dh"/>
    <property type="match status" value="1"/>
</dbReference>
<keyword evidence="6 7" id="KW-0012">Acyltransferase</keyword>
<dbReference type="Proteomes" id="UP001200247">
    <property type="component" value="Unassembled WGS sequence"/>
</dbReference>
<dbReference type="Gene3D" id="2.40.50.100">
    <property type="match status" value="1"/>
</dbReference>
<dbReference type="Gene3D" id="3.30.559.10">
    <property type="entry name" value="Chloramphenicol acetyltransferase-like domain"/>
    <property type="match status" value="1"/>
</dbReference>
<dbReference type="PROSITE" id="PS50968">
    <property type="entry name" value="BIOTINYL_LIPOYL"/>
    <property type="match status" value="1"/>
</dbReference>
<organism evidence="10 11">
    <name type="scientific">Laribacter hongkongensis</name>
    <dbReference type="NCBI Taxonomy" id="168471"/>
    <lineage>
        <taxon>Bacteria</taxon>
        <taxon>Pseudomonadati</taxon>
        <taxon>Pseudomonadota</taxon>
        <taxon>Betaproteobacteria</taxon>
        <taxon>Neisseriales</taxon>
        <taxon>Aquaspirillaceae</taxon>
        <taxon>Laribacter</taxon>
    </lineage>
</organism>
<dbReference type="EMBL" id="JAJAXM010000003">
    <property type="protein sequence ID" value="MCG9024810.1"/>
    <property type="molecule type" value="Genomic_DNA"/>
</dbReference>
<dbReference type="InterPro" id="IPR050743">
    <property type="entry name" value="2-oxoacid_DH_E2_comp"/>
</dbReference>
<evidence type="ECO:0000256" key="7">
    <source>
        <dbReference type="RuleBase" id="RU003423"/>
    </source>
</evidence>
<sequence length="383" mass="39857">MKTFCLPDLGEGLQEAEIVAWHVGEGSRVVLDQPLLSVETAKAIVDVPAPFAGLVMRCHAGVGDIVPLGAPLVDIDEDAACSDSGTVVGHVEPARPGAGTAVPGVVFERKTAPDGGVVRAMPAARLLAARLGVELSAVTGSGPGGVIVLADVEAQAGRQAPAPVAAPSVAEPPEHYERIRGPRRAMAQSMSRAHADVAAVTLVEDADIDAWPAGSDTTLRLIRAIVAACRAVPVLNGWFDAASLSFRRRDTIDLGVALDMDDALFVPVLRDVGARSEADLRAGIEAMKRDVKNRSLAPEELRGHSITLSNFGMVAGRYASPVIVPPTVCIVGAGRIRPQPVAVGESVGVHRVLPVSLTFDHRAATGMEAARFLRVLVADLQAG</sequence>
<evidence type="ECO:0000256" key="4">
    <source>
        <dbReference type="ARBA" id="ARBA00022679"/>
    </source>
</evidence>
<dbReference type="InterPro" id="IPR023213">
    <property type="entry name" value="CAT-like_dom_sf"/>
</dbReference>
<dbReference type="InterPro" id="IPR011053">
    <property type="entry name" value="Single_hybrid_motif"/>
</dbReference>
<evidence type="ECO:0000256" key="3">
    <source>
        <dbReference type="ARBA" id="ARBA00011484"/>
    </source>
</evidence>
<dbReference type="InterPro" id="IPR003016">
    <property type="entry name" value="2-oxoA_DH_lipoyl-BS"/>
</dbReference>
<evidence type="ECO:0000259" key="8">
    <source>
        <dbReference type="PROSITE" id="PS50968"/>
    </source>
</evidence>
<dbReference type="CDD" id="cd06849">
    <property type="entry name" value="lipoyl_domain"/>
    <property type="match status" value="1"/>
</dbReference>
<dbReference type="Gene3D" id="4.10.320.10">
    <property type="entry name" value="E3-binding domain"/>
    <property type="match status" value="1"/>
</dbReference>
<comment type="cofactor">
    <cofactor evidence="1 7">
        <name>(R)-lipoate</name>
        <dbReference type="ChEBI" id="CHEBI:83088"/>
    </cofactor>
</comment>
<dbReference type="SUPFAM" id="SSF47005">
    <property type="entry name" value="Peripheral subunit-binding domain of 2-oxo acid dehydrogenase complex"/>
    <property type="match status" value="1"/>
</dbReference>
<dbReference type="Pfam" id="PF00364">
    <property type="entry name" value="Biotin_lipoyl"/>
    <property type="match status" value="1"/>
</dbReference>
<evidence type="ECO:0000313" key="10">
    <source>
        <dbReference type="EMBL" id="MCG9024810.1"/>
    </source>
</evidence>
<dbReference type="EC" id="2.3.1.-" evidence="7"/>
<keyword evidence="4 7" id="KW-0808">Transferase</keyword>
<dbReference type="InterPro" id="IPR001078">
    <property type="entry name" value="2-oxoacid_DH_actylTfrase"/>
</dbReference>
<feature type="domain" description="Lipoyl-binding" evidence="8">
    <location>
        <begin position="1"/>
        <end position="76"/>
    </location>
</feature>
<dbReference type="PANTHER" id="PTHR43178">
    <property type="entry name" value="DIHYDROLIPOAMIDE ACETYLTRANSFERASE COMPONENT OF PYRUVATE DEHYDROGENASE COMPLEX"/>
    <property type="match status" value="1"/>
</dbReference>
<dbReference type="AlphaFoldDB" id="A0ABD4SPW3"/>
<accession>A0ABD4SPW3</accession>
<evidence type="ECO:0000256" key="6">
    <source>
        <dbReference type="ARBA" id="ARBA00023315"/>
    </source>
</evidence>
<proteinExistence type="inferred from homology"/>
<evidence type="ECO:0000313" key="11">
    <source>
        <dbReference type="Proteomes" id="UP001200247"/>
    </source>
</evidence>
<dbReference type="InterPro" id="IPR004167">
    <property type="entry name" value="PSBD"/>
</dbReference>
<dbReference type="PROSITE" id="PS51826">
    <property type="entry name" value="PSBD"/>
    <property type="match status" value="1"/>
</dbReference>
<dbReference type="InterPro" id="IPR036625">
    <property type="entry name" value="E3-bd_dom_sf"/>
</dbReference>
<evidence type="ECO:0000256" key="2">
    <source>
        <dbReference type="ARBA" id="ARBA00007317"/>
    </source>
</evidence>
<comment type="caution">
    <text evidence="10">The sequence shown here is derived from an EMBL/GenBank/DDBJ whole genome shotgun (WGS) entry which is preliminary data.</text>
</comment>
<dbReference type="SUPFAM" id="SSF52777">
    <property type="entry name" value="CoA-dependent acyltransferases"/>
    <property type="match status" value="1"/>
</dbReference>
<dbReference type="InterPro" id="IPR000089">
    <property type="entry name" value="Biotin_lipoyl"/>
</dbReference>
<dbReference type="GO" id="GO:0016746">
    <property type="term" value="F:acyltransferase activity"/>
    <property type="evidence" value="ECO:0007669"/>
    <property type="project" value="UniProtKB-KW"/>
</dbReference>
<dbReference type="Pfam" id="PF02817">
    <property type="entry name" value="E3_binding"/>
    <property type="match status" value="1"/>
</dbReference>
<evidence type="ECO:0000259" key="9">
    <source>
        <dbReference type="PROSITE" id="PS51826"/>
    </source>
</evidence>
<comment type="similarity">
    <text evidence="2 7">Belongs to the 2-oxoacid dehydrogenase family.</text>
</comment>
<comment type="subunit">
    <text evidence="3">Forms a 24-polypeptide structural core with octahedral symmetry.</text>
</comment>
<evidence type="ECO:0000256" key="5">
    <source>
        <dbReference type="ARBA" id="ARBA00022823"/>
    </source>
</evidence>
<protein>
    <recommendedName>
        <fullName evidence="7">Dihydrolipoamide acetyltransferase component of pyruvate dehydrogenase complex</fullName>
        <ecNumber evidence="7">2.3.1.-</ecNumber>
    </recommendedName>
</protein>
<dbReference type="PANTHER" id="PTHR43178:SF12">
    <property type="entry name" value="DIHYDROLIPOAMIDE ACETYLTRANSFERASE COMPONENT OF PYRUVATE DEHYDROGENASE COMPLEX"/>
    <property type="match status" value="1"/>
</dbReference>
<evidence type="ECO:0000256" key="1">
    <source>
        <dbReference type="ARBA" id="ARBA00001938"/>
    </source>
</evidence>
<feature type="domain" description="Peripheral subunit-binding (PSBD)" evidence="9">
    <location>
        <begin position="119"/>
        <end position="156"/>
    </location>
</feature>
<gene>
    <name evidence="10" type="ORF">LH440_02595</name>
</gene>
<dbReference type="PROSITE" id="PS00189">
    <property type="entry name" value="LIPOYL"/>
    <property type="match status" value="1"/>
</dbReference>
<dbReference type="SUPFAM" id="SSF51230">
    <property type="entry name" value="Single hybrid motif"/>
    <property type="match status" value="1"/>
</dbReference>
<name>A0ABD4SPW3_9NEIS</name>
<reference evidence="10 11" key="1">
    <citation type="submission" date="2021-10" db="EMBL/GenBank/DDBJ databases">
        <title>Whole-genome sequencing analysis of Laribacter hongkongensis: virulence gene profiles, carbohydrate-active enzyme prediction, and antimicrobial resistance characterization.</title>
        <authorList>
            <person name="Yuan P."/>
            <person name="Zhan Y."/>
            <person name="Chen D."/>
        </authorList>
    </citation>
    <scope>NUCLEOTIDE SEQUENCE [LARGE SCALE GENOMIC DNA]</scope>
    <source>
        <strain evidence="10 11">W67</strain>
    </source>
</reference>
<keyword evidence="5 7" id="KW-0450">Lipoyl</keyword>